<keyword evidence="3" id="KW-1185">Reference proteome</keyword>
<feature type="compositionally biased region" description="Basic and acidic residues" evidence="1">
    <location>
        <begin position="324"/>
        <end position="336"/>
    </location>
</feature>
<feature type="compositionally biased region" description="Basic and acidic residues" evidence="1">
    <location>
        <begin position="115"/>
        <end position="127"/>
    </location>
</feature>
<evidence type="ECO:0000256" key="1">
    <source>
        <dbReference type="SAM" id="MobiDB-lite"/>
    </source>
</evidence>
<dbReference type="AlphaFoldDB" id="A0A6A6P1J1"/>
<name>A0A6A6P1J1_9PEZI</name>
<organism evidence="2 3">
    <name type="scientific">Lineolata rhizophorae</name>
    <dbReference type="NCBI Taxonomy" id="578093"/>
    <lineage>
        <taxon>Eukaryota</taxon>
        <taxon>Fungi</taxon>
        <taxon>Dikarya</taxon>
        <taxon>Ascomycota</taxon>
        <taxon>Pezizomycotina</taxon>
        <taxon>Dothideomycetes</taxon>
        <taxon>Dothideomycetes incertae sedis</taxon>
        <taxon>Lineolatales</taxon>
        <taxon>Lineolataceae</taxon>
        <taxon>Lineolata</taxon>
    </lineage>
</organism>
<dbReference type="EMBL" id="MU001681">
    <property type="protein sequence ID" value="KAF2457333.1"/>
    <property type="molecule type" value="Genomic_DNA"/>
</dbReference>
<accession>A0A6A6P1J1</accession>
<dbReference type="Proteomes" id="UP000799766">
    <property type="component" value="Unassembled WGS sequence"/>
</dbReference>
<proteinExistence type="predicted"/>
<feature type="compositionally biased region" description="Basic residues" evidence="1">
    <location>
        <begin position="155"/>
        <end position="164"/>
    </location>
</feature>
<gene>
    <name evidence="2" type="ORF">BDY21DRAFT_39053</name>
</gene>
<evidence type="ECO:0000313" key="2">
    <source>
        <dbReference type="EMBL" id="KAF2457333.1"/>
    </source>
</evidence>
<evidence type="ECO:0000313" key="3">
    <source>
        <dbReference type="Proteomes" id="UP000799766"/>
    </source>
</evidence>
<sequence length="346" mass="37098">MQAHDACSRYVAEARGCPPLIYAGGRRRESEQTGRHTGACTLPDTHLHPSIRPSSQLLEAVAAATAAPLRAVRPRLRRGTVEQQLNNQRKPPYGEPLLASLPLPPPSASPRKHPNVLDRDRGAEQAGKKAVNTQPSREAGESWENGETRDDAARPARRRKRPTRIGRSAAAAAVANASWSHPPARHPGRPADLAEIAAFAAFASAWCAFLAGATSATSAAGGGRQAADSGRGNPRPRCPSLALAFGRRPRRRPAACARTAPRPNRPAPLPSRSSPSGLPMHARLFASHRGAARWIAEALAFRQKIGPQDARPGCNTPVRAGGWRHMEGPRNREVSGKQRDDGCFFC</sequence>
<protein>
    <submittedName>
        <fullName evidence="2">Uncharacterized protein</fullName>
    </submittedName>
</protein>
<feature type="region of interest" description="Disordered" evidence="1">
    <location>
        <begin position="74"/>
        <end position="187"/>
    </location>
</feature>
<feature type="compositionally biased region" description="Low complexity" evidence="1">
    <location>
        <begin position="270"/>
        <end position="279"/>
    </location>
</feature>
<feature type="region of interest" description="Disordered" evidence="1">
    <location>
        <begin position="308"/>
        <end position="336"/>
    </location>
</feature>
<feature type="region of interest" description="Disordered" evidence="1">
    <location>
        <begin position="218"/>
        <end position="280"/>
    </location>
</feature>
<reference evidence="2" key="1">
    <citation type="journal article" date="2020" name="Stud. Mycol.">
        <title>101 Dothideomycetes genomes: a test case for predicting lifestyles and emergence of pathogens.</title>
        <authorList>
            <person name="Haridas S."/>
            <person name="Albert R."/>
            <person name="Binder M."/>
            <person name="Bloem J."/>
            <person name="Labutti K."/>
            <person name="Salamov A."/>
            <person name="Andreopoulos B."/>
            <person name="Baker S."/>
            <person name="Barry K."/>
            <person name="Bills G."/>
            <person name="Bluhm B."/>
            <person name="Cannon C."/>
            <person name="Castanera R."/>
            <person name="Culley D."/>
            <person name="Daum C."/>
            <person name="Ezra D."/>
            <person name="Gonzalez J."/>
            <person name="Henrissat B."/>
            <person name="Kuo A."/>
            <person name="Liang C."/>
            <person name="Lipzen A."/>
            <person name="Lutzoni F."/>
            <person name="Magnuson J."/>
            <person name="Mondo S."/>
            <person name="Nolan M."/>
            <person name="Ohm R."/>
            <person name="Pangilinan J."/>
            <person name="Park H.-J."/>
            <person name="Ramirez L."/>
            <person name="Alfaro M."/>
            <person name="Sun H."/>
            <person name="Tritt A."/>
            <person name="Yoshinaga Y."/>
            <person name="Zwiers L.-H."/>
            <person name="Turgeon B."/>
            <person name="Goodwin S."/>
            <person name="Spatafora J."/>
            <person name="Crous P."/>
            <person name="Grigoriev I."/>
        </authorList>
    </citation>
    <scope>NUCLEOTIDE SEQUENCE</scope>
    <source>
        <strain evidence="2">ATCC 16933</strain>
    </source>
</reference>